<dbReference type="PANTHER" id="PTHR48475">
    <property type="entry name" value="RIBONUCLEASE H"/>
    <property type="match status" value="1"/>
</dbReference>
<evidence type="ECO:0000259" key="3">
    <source>
        <dbReference type="Pfam" id="PF17919"/>
    </source>
</evidence>
<evidence type="ECO:0000313" key="5">
    <source>
        <dbReference type="Proteomes" id="UP000585474"/>
    </source>
</evidence>
<dbReference type="Proteomes" id="UP000585474">
    <property type="component" value="Unassembled WGS sequence"/>
</dbReference>
<dbReference type="Gene3D" id="3.30.420.10">
    <property type="entry name" value="Ribonuclease H-like superfamily/Ribonuclease H"/>
    <property type="match status" value="1"/>
</dbReference>
<dbReference type="SUPFAM" id="SSF53098">
    <property type="entry name" value="Ribonuclease H-like"/>
    <property type="match status" value="1"/>
</dbReference>
<feature type="signal peptide" evidence="1">
    <location>
        <begin position="1"/>
        <end position="21"/>
    </location>
</feature>
<feature type="domain" description="Reverse transcriptase/retrotransposon-derived protein RNase H-like" evidence="3">
    <location>
        <begin position="180"/>
        <end position="278"/>
    </location>
</feature>
<dbReference type="AlphaFoldDB" id="A0A7J0EPW2"/>
<keyword evidence="5" id="KW-1185">Reference proteome</keyword>
<gene>
    <name evidence="4" type="ORF">Acr_05g0012460</name>
</gene>
<sequence>MFLKITRLADLVGLVMKCLRATIVPVELGDNSPPPHVLGEKGVPQNPNHPTKLQKWKVDKCLPLVHYSLDRNELLKNYVKLFNQAILEVEDPSDKVVIMAMMEGLCPGPLFNSLSKNILETYLSSRAKLTNKIAVEELDKAKWRRRGKDHKRKEPNTRQSDYMDEARNKRILRKNQTFQWNEEFKTTFEQLKDYLGSSPLLIVPVIGEELIAYLSISPIAVSAVLIREEDRIQRLIYYVSKILMGAETRYMKIKKLAYALLVAARKIRHYFYAHPIAVLTSQPLKQILQLLENSGRLLKWSIELSEQMEYAIRIGFKATNNEAEYEAFLARLRVAIELGVDALDTFNDSQLVVNRVQGDYLTKNTRMVAYLDEVKNMSNKIKDFTIFQIPIEENKKADALVNLTSIFDFILDRNIPLEFLPSPSIRVAKSVCQTGLGLT</sequence>
<dbReference type="SUPFAM" id="SSF56672">
    <property type="entry name" value="DNA/RNA polymerases"/>
    <property type="match status" value="1"/>
</dbReference>
<evidence type="ECO:0000259" key="2">
    <source>
        <dbReference type="Pfam" id="PF13456"/>
    </source>
</evidence>
<dbReference type="PANTHER" id="PTHR48475:SF2">
    <property type="entry name" value="RIBONUCLEASE H"/>
    <property type="match status" value="1"/>
</dbReference>
<feature type="domain" description="RNase H type-1" evidence="2">
    <location>
        <begin position="314"/>
        <end position="402"/>
    </location>
</feature>
<dbReference type="InterPro" id="IPR036397">
    <property type="entry name" value="RNaseH_sf"/>
</dbReference>
<dbReference type="CDD" id="cd09279">
    <property type="entry name" value="RNase_HI_like"/>
    <property type="match status" value="1"/>
</dbReference>
<name>A0A7J0EPW2_9ERIC</name>
<dbReference type="GO" id="GO:0004523">
    <property type="term" value="F:RNA-DNA hybrid ribonuclease activity"/>
    <property type="evidence" value="ECO:0007669"/>
    <property type="project" value="InterPro"/>
</dbReference>
<dbReference type="EMBL" id="BJWL01000005">
    <property type="protein sequence ID" value="GFY87607.1"/>
    <property type="molecule type" value="Genomic_DNA"/>
</dbReference>
<evidence type="ECO:0000313" key="4">
    <source>
        <dbReference type="EMBL" id="GFY87607.1"/>
    </source>
</evidence>
<dbReference type="InterPro" id="IPR012337">
    <property type="entry name" value="RNaseH-like_sf"/>
</dbReference>
<organism evidence="4 5">
    <name type="scientific">Actinidia rufa</name>
    <dbReference type="NCBI Taxonomy" id="165716"/>
    <lineage>
        <taxon>Eukaryota</taxon>
        <taxon>Viridiplantae</taxon>
        <taxon>Streptophyta</taxon>
        <taxon>Embryophyta</taxon>
        <taxon>Tracheophyta</taxon>
        <taxon>Spermatophyta</taxon>
        <taxon>Magnoliopsida</taxon>
        <taxon>eudicotyledons</taxon>
        <taxon>Gunneridae</taxon>
        <taxon>Pentapetalae</taxon>
        <taxon>asterids</taxon>
        <taxon>Ericales</taxon>
        <taxon>Actinidiaceae</taxon>
        <taxon>Actinidia</taxon>
    </lineage>
</organism>
<dbReference type="InterPro" id="IPR041577">
    <property type="entry name" value="RT_RNaseH_2"/>
</dbReference>
<dbReference type="InterPro" id="IPR002156">
    <property type="entry name" value="RNaseH_domain"/>
</dbReference>
<feature type="chain" id="PRO_5029566349" evidence="1">
    <location>
        <begin position="22"/>
        <end position="439"/>
    </location>
</feature>
<dbReference type="Pfam" id="PF13456">
    <property type="entry name" value="RVT_3"/>
    <property type="match status" value="1"/>
</dbReference>
<keyword evidence="1" id="KW-0732">Signal</keyword>
<dbReference type="InterPro" id="IPR043502">
    <property type="entry name" value="DNA/RNA_pol_sf"/>
</dbReference>
<comment type="caution">
    <text evidence="4">The sequence shown here is derived from an EMBL/GenBank/DDBJ whole genome shotgun (WGS) entry which is preliminary data.</text>
</comment>
<reference evidence="4 5" key="1">
    <citation type="submission" date="2019-07" db="EMBL/GenBank/DDBJ databases">
        <title>De Novo Assembly of kiwifruit Actinidia rufa.</title>
        <authorList>
            <person name="Sugita-Konishi S."/>
            <person name="Sato K."/>
            <person name="Mori E."/>
            <person name="Abe Y."/>
            <person name="Kisaki G."/>
            <person name="Hamano K."/>
            <person name="Suezawa K."/>
            <person name="Otani M."/>
            <person name="Fukuda T."/>
            <person name="Manabe T."/>
            <person name="Gomi K."/>
            <person name="Tabuchi M."/>
            <person name="Akimitsu K."/>
            <person name="Kataoka I."/>
        </authorList>
    </citation>
    <scope>NUCLEOTIDE SEQUENCE [LARGE SCALE GENOMIC DNA]</scope>
    <source>
        <strain evidence="5">cv. Fuchu</strain>
    </source>
</reference>
<evidence type="ECO:0000256" key="1">
    <source>
        <dbReference type="SAM" id="SignalP"/>
    </source>
</evidence>
<accession>A0A7J0EPW2</accession>
<proteinExistence type="predicted"/>
<dbReference type="OrthoDB" id="1934793at2759"/>
<dbReference type="Pfam" id="PF17919">
    <property type="entry name" value="RT_RNaseH_2"/>
    <property type="match status" value="1"/>
</dbReference>
<protein>
    <submittedName>
        <fullName evidence="4">Uncharacterized protein</fullName>
    </submittedName>
</protein>
<dbReference type="GO" id="GO:0003676">
    <property type="term" value="F:nucleic acid binding"/>
    <property type="evidence" value="ECO:0007669"/>
    <property type="project" value="InterPro"/>
</dbReference>